<dbReference type="InterPro" id="IPR002912">
    <property type="entry name" value="ACT_dom"/>
</dbReference>
<dbReference type="Proteomes" id="UP000885660">
    <property type="component" value="Unassembled WGS sequence"/>
</dbReference>
<dbReference type="SUPFAM" id="SSF55021">
    <property type="entry name" value="ACT-like"/>
    <property type="match status" value="2"/>
</dbReference>
<comment type="caution">
    <text evidence="2">The sequence shown here is derived from an EMBL/GenBank/DDBJ whole genome shotgun (WGS) entry which is preliminary data.</text>
</comment>
<dbReference type="PROSITE" id="PS51671">
    <property type="entry name" value="ACT"/>
    <property type="match status" value="1"/>
</dbReference>
<evidence type="ECO:0000313" key="2">
    <source>
        <dbReference type="EMBL" id="HDN85517.1"/>
    </source>
</evidence>
<dbReference type="Pfam" id="PF19571">
    <property type="entry name" value="ACT_8"/>
    <property type="match status" value="1"/>
</dbReference>
<feature type="domain" description="ACT" evidence="1">
    <location>
        <begin position="6"/>
        <end position="86"/>
    </location>
</feature>
<organism evidence="2">
    <name type="scientific">Aerophobetes bacterium</name>
    <dbReference type="NCBI Taxonomy" id="2030807"/>
    <lineage>
        <taxon>Bacteria</taxon>
        <taxon>Candidatus Aerophobota</taxon>
    </lineage>
</organism>
<name>A0A7V0QSI8_UNCAE</name>
<dbReference type="InterPro" id="IPR045739">
    <property type="entry name" value="ACT_dom_pair"/>
</dbReference>
<evidence type="ECO:0000259" key="1">
    <source>
        <dbReference type="PROSITE" id="PS51671"/>
    </source>
</evidence>
<dbReference type="PANTHER" id="PTHR40099">
    <property type="entry name" value="ACETOLACTATE SYNTHASE, SMALL SUBUNIT"/>
    <property type="match status" value="1"/>
</dbReference>
<dbReference type="AlphaFoldDB" id="A0A7V0QSI8"/>
<sequence length="144" mass="16014">MSKVQQISVFAQNKPGKIKRVTDILSRNSINIRAITIASGDEYGVIKLLVDDPGKAYQALAEKGLSVALNEVLAIKMEDKPGGLHRIMEILTENNINVEDAYGFVIKSGKIAVLVVNVKDIKKAKEVLLFKRIHLLEEKDLYQL</sequence>
<dbReference type="CDD" id="cd04882">
    <property type="entry name" value="ACT_Bt0572_2"/>
    <property type="match status" value="1"/>
</dbReference>
<dbReference type="PANTHER" id="PTHR40099:SF1">
    <property type="entry name" value="ACETOLACTATE SYNTHASE, SMALL SUBUNIT"/>
    <property type="match status" value="1"/>
</dbReference>
<proteinExistence type="predicted"/>
<dbReference type="InterPro" id="IPR045865">
    <property type="entry name" value="ACT-like_dom_sf"/>
</dbReference>
<dbReference type="EMBL" id="DRBC01000434">
    <property type="protein sequence ID" value="HDN85517.1"/>
    <property type="molecule type" value="Genomic_DNA"/>
</dbReference>
<gene>
    <name evidence="2" type="ORF">ENG47_07175</name>
</gene>
<accession>A0A7V0QSI8</accession>
<protein>
    <submittedName>
        <fullName evidence="2">ACT domain-containing protein</fullName>
    </submittedName>
</protein>
<reference evidence="2" key="1">
    <citation type="journal article" date="2020" name="mSystems">
        <title>Genome- and Community-Level Interaction Insights into Carbon Utilization and Element Cycling Functions of Hydrothermarchaeota in Hydrothermal Sediment.</title>
        <authorList>
            <person name="Zhou Z."/>
            <person name="Liu Y."/>
            <person name="Xu W."/>
            <person name="Pan J."/>
            <person name="Luo Z.H."/>
            <person name="Li M."/>
        </authorList>
    </citation>
    <scope>NUCLEOTIDE SEQUENCE [LARGE SCALE GENOMIC DNA]</scope>
    <source>
        <strain evidence="2">HyVt-219</strain>
    </source>
</reference>
<dbReference type="Gene3D" id="3.30.2130.10">
    <property type="entry name" value="VC0802-like"/>
    <property type="match status" value="1"/>
</dbReference>